<dbReference type="GO" id="GO:0070967">
    <property type="term" value="F:coenzyme F420 binding"/>
    <property type="evidence" value="ECO:0007669"/>
    <property type="project" value="TreeGrafter"/>
</dbReference>
<gene>
    <name evidence="3" type="ORF">GIS00_20155</name>
</gene>
<dbReference type="NCBIfam" id="TIGR00026">
    <property type="entry name" value="hi_GC_TIGR00026"/>
    <property type="match status" value="1"/>
</dbReference>
<dbReference type="Pfam" id="PF04075">
    <property type="entry name" value="F420H2_quin_red"/>
    <property type="match status" value="1"/>
</dbReference>
<reference evidence="3 4" key="1">
    <citation type="submission" date="2019-11" db="EMBL/GenBank/DDBJ databases">
        <authorList>
            <person name="Jiang L.-Q."/>
        </authorList>
    </citation>
    <scope>NUCLEOTIDE SEQUENCE [LARGE SCALE GENOMIC DNA]</scope>
    <source>
        <strain evidence="3 4">YIM 132087</strain>
    </source>
</reference>
<comment type="similarity">
    <text evidence="1">Belongs to the F420H(2)-dependent quinone reductase family.</text>
</comment>
<keyword evidence="4" id="KW-1185">Reference proteome</keyword>
<dbReference type="InterPro" id="IPR012349">
    <property type="entry name" value="Split_barrel_FMN-bd"/>
</dbReference>
<dbReference type="RefSeq" id="WP_154770274.1">
    <property type="nucleotide sequence ID" value="NZ_WLYK01000009.1"/>
</dbReference>
<name>A0A7K1FQ37_9ACTN</name>
<accession>A0A7K1FQ37</accession>
<dbReference type="EMBL" id="WLYK01000009">
    <property type="protein sequence ID" value="MTD16256.1"/>
    <property type="molecule type" value="Genomic_DNA"/>
</dbReference>
<evidence type="ECO:0000313" key="4">
    <source>
        <dbReference type="Proteomes" id="UP000460221"/>
    </source>
</evidence>
<sequence length="138" mass="14911">MSDFNADVIRQFRENNGAVGGPFEGARMILVHSIGARSGAETVSPLMWFPDGDRILIVASAAGAPKNPAWYHNVLAHPEVEVEVGGNGDVQRYRAVAEELPRAERDAKWVEITAAAPGFAGYQEKTSRIIPVIALTRA</sequence>
<dbReference type="InterPro" id="IPR004378">
    <property type="entry name" value="F420H2_quin_Rdtase"/>
</dbReference>
<proteinExistence type="inferred from homology"/>
<evidence type="ECO:0000313" key="3">
    <source>
        <dbReference type="EMBL" id="MTD16256.1"/>
    </source>
</evidence>
<dbReference type="Proteomes" id="UP000460221">
    <property type="component" value="Unassembled WGS sequence"/>
</dbReference>
<dbReference type="GO" id="GO:0005886">
    <property type="term" value="C:plasma membrane"/>
    <property type="evidence" value="ECO:0007669"/>
    <property type="project" value="TreeGrafter"/>
</dbReference>
<dbReference type="PANTHER" id="PTHR39428:SF1">
    <property type="entry name" value="F420H(2)-DEPENDENT QUINONE REDUCTASE RV1261C"/>
    <property type="match status" value="1"/>
</dbReference>
<dbReference type="GO" id="GO:0016491">
    <property type="term" value="F:oxidoreductase activity"/>
    <property type="evidence" value="ECO:0007669"/>
    <property type="project" value="InterPro"/>
</dbReference>
<evidence type="ECO:0000256" key="2">
    <source>
        <dbReference type="ARBA" id="ARBA00049106"/>
    </source>
</evidence>
<organism evidence="3 4">
    <name type="scientific">Nakamurella alba</name>
    <dbReference type="NCBI Taxonomy" id="2665158"/>
    <lineage>
        <taxon>Bacteria</taxon>
        <taxon>Bacillati</taxon>
        <taxon>Actinomycetota</taxon>
        <taxon>Actinomycetes</taxon>
        <taxon>Nakamurellales</taxon>
        <taxon>Nakamurellaceae</taxon>
        <taxon>Nakamurella</taxon>
    </lineage>
</organism>
<evidence type="ECO:0000256" key="1">
    <source>
        <dbReference type="ARBA" id="ARBA00008710"/>
    </source>
</evidence>
<comment type="caution">
    <text evidence="3">The sequence shown here is derived from an EMBL/GenBank/DDBJ whole genome shotgun (WGS) entry which is preliminary data.</text>
</comment>
<protein>
    <submittedName>
        <fullName evidence="3">Nitroreductase family deazaflavin-dependent oxidoreductase</fullName>
    </submittedName>
</protein>
<dbReference type="Gene3D" id="2.30.110.10">
    <property type="entry name" value="Electron Transport, Fmn-binding Protein, Chain A"/>
    <property type="match status" value="1"/>
</dbReference>
<comment type="catalytic activity">
    <reaction evidence="2">
        <text>oxidized coenzyme F420-(gamma-L-Glu)(n) + a quinol + H(+) = reduced coenzyme F420-(gamma-L-Glu)(n) + a quinone</text>
        <dbReference type="Rhea" id="RHEA:39663"/>
        <dbReference type="Rhea" id="RHEA-COMP:12939"/>
        <dbReference type="Rhea" id="RHEA-COMP:14378"/>
        <dbReference type="ChEBI" id="CHEBI:15378"/>
        <dbReference type="ChEBI" id="CHEBI:24646"/>
        <dbReference type="ChEBI" id="CHEBI:132124"/>
        <dbReference type="ChEBI" id="CHEBI:133980"/>
        <dbReference type="ChEBI" id="CHEBI:139511"/>
    </reaction>
</comment>
<dbReference type="PANTHER" id="PTHR39428">
    <property type="entry name" value="F420H(2)-DEPENDENT QUINONE REDUCTASE RV1261C"/>
    <property type="match status" value="1"/>
</dbReference>
<dbReference type="AlphaFoldDB" id="A0A7K1FQ37"/>